<dbReference type="EMBL" id="JAUDCF010000001">
    <property type="protein sequence ID" value="MDM8144473.1"/>
    <property type="molecule type" value="Genomic_DNA"/>
</dbReference>
<gene>
    <name evidence="2" type="ORF">QUW02_00765</name>
</gene>
<reference evidence="2 3" key="1">
    <citation type="submission" date="2023-06" db="EMBL/GenBank/DDBJ databases">
        <authorList>
            <person name="Zeman M."/>
            <person name="Kubasova T."/>
            <person name="Jahodarova E."/>
            <person name="Nykrynova M."/>
            <person name="Rychlik I."/>
        </authorList>
    </citation>
    <scope>NUCLEOTIDE SEQUENCE [LARGE SCALE GENOMIC DNA]</scope>
    <source>
        <strain evidence="2 3">ET4</strain>
    </source>
</reference>
<evidence type="ECO:0000313" key="2">
    <source>
        <dbReference type="EMBL" id="MDM8144473.1"/>
    </source>
</evidence>
<name>A0ABT7U2H9_9BACE</name>
<sequence>MKTSPFFVKRNYLLLAILISGTASAYSVVPFSVSGNLAAPLEVVAEQTQNSLDQQTVKTFLKDFYEKYLFETQASDMSFEKAVQTYCTKSLQAYLEEQYENECPNGDCYERSCFLSGLQDGPSDESKLIKIIPKEDDWYLVLYYDMGNKDRTYIHCVLENGVLKMDRISRSYEDVKKGPDYSGTYTFEDESGFQWTLILNKDESAQLVVQNKIFYCSWKFVGSKDNVPSVFFQLKDRPVIGFKAGREAVLSLKIVDGYVYPNSVYSTKDPNWRIPVEKIK</sequence>
<comment type="caution">
    <text evidence="2">The sequence shown here is derived from an EMBL/GenBank/DDBJ whole genome shotgun (WGS) entry which is preliminary data.</text>
</comment>
<accession>A0ABT7U2H9</accession>
<evidence type="ECO:0000313" key="3">
    <source>
        <dbReference type="Proteomes" id="UP001228403"/>
    </source>
</evidence>
<feature type="chain" id="PRO_5045133549" evidence="1">
    <location>
        <begin position="26"/>
        <end position="280"/>
    </location>
</feature>
<keyword evidence="1" id="KW-0732">Signal</keyword>
<feature type="signal peptide" evidence="1">
    <location>
        <begin position="1"/>
        <end position="25"/>
    </location>
</feature>
<keyword evidence="3" id="KW-1185">Reference proteome</keyword>
<dbReference type="Proteomes" id="UP001228403">
    <property type="component" value="Unassembled WGS sequence"/>
</dbReference>
<protein>
    <submittedName>
        <fullName evidence="2">Uncharacterized protein</fullName>
    </submittedName>
</protein>
<dbReference type="Gene3D" id="3.10.450.50">
    <property type="match status" value="1"/>
</dbReference>
<evidence type="ECO:0000256" key="1">
    <source>
        <dbReference type="SAM" id="SignalP"/>
    </source>
</evidence>
<reference evidence="3" key="2">
    <citation type="submission" date="2023-07" db="EMBL/GenBank/DDBJ databases">
        <title>Identification and characterization of horizontal gene transfer across gut microbiota members of farm animals based on homology search.</title>
        <authorList>
            <person name="Schwarzerova J."/>
            <person name="Nykrynova M."/>
            <person name="Jureckova K."/>
            <person name="Cejkova D."/>
            <person name="Rychlik I."/>
        </authorList>
    </citation>
    <scope>NUCLEOTIDE SEQUENCE [LARGE SCALE GENOMIC DNA]</scope>
    <source>
        <strain evidence="3">ET4</strain>
    </source>
</reference>
<organism evidence="2 3">
    <name type="scientific">Bacteroides eggerthii</name>
    <dbReference type="NCBI Taxonomy" id="28111"/>
    <lineage>
        <taxon>Bacteria</taxon>
        <taxon>Pseudomonadati</taxon>
        <taxon>Bacteroidota</taxon>
        <taxon>Bacteroidia</taxon>
        <taxon>Bacteroidales</taxon>
        <taxon>Bacteroidaceae</taxon>
        <taxon>Bacteroides</taxon>
    </lineage>
</organism>
<proteinExistence type="predicted"/>